<proteinExistence type="predicted"/>
<gene>
    <name evidence="5" type="ORF">J8H85_17030</name>
</gene>
<sequence length="1468" mass="155898">MKIVSHKARRSLLALFSAFAVNSFSQTTIYSENFTSNNWTETSTGSGNGDWIRGTDASHSTGATGKYYYSKKFGSDYKDNTFITATSPAINLTGYNSITLELKVWYKTESEWDGMKIEYSLNNGSSWNSLGSVSSNWYNDTDVDAFSNNEDGWSGDSNGWQIKSISLTSEDIGFNSATQAKFRVLFASDDSVTDTGVAFDEFIIKGYNGYCPSTGNTEYRTGTRRVTFNTIDKTSPSEFNDYSDYTSSESTSVYRSSSYDLTVKVNTDGNYTTRTYVWIDWNQDMDFDDPGESYNLGSANNVSNGNTSLSPLSITIPASATLGTTRMRVSTKYNSNPSACEIGFDGEVEDYGINVIPVPVLSTGTISPTTYCSGASVSVPYTFTGTFISGNVFTAQLSNASGSFASPVSIGTLTSTNSGTISATIPIATSTGSGYRIRIVSNNPAVIGTDNGNNITITAIPSITGTTPNSRCGTGTVTLSASASAGTINWYANATGGSSLGTGTSFTTPSISSTTTYWVAATNGSCTTATRTSVTATVNSIPTITGTTPNSRCGTGTVTLSATASAGTINWYANATGGSSLGTGTSFTTPSISSTTTYWVAATNGSCTTTTRTSVTATVNSIPTITGTTPNSRCGTGTVTLNATASAGTINWYANATGGSSLGIGTSFTTPSISSTTTYWVAATNGSCTTATRTSVTATVNTSPTITGTTPNSRCGTGTVTLNATASAGTINWYANATGGSSLGTGTSFTTPSISSTTTYWVDATNGSCTTATRTSVTATVNTIPTITGTTPNSRCGTGTVTLGATTSTGTINWYANATGGSSLGTGTSFTTPSISSTTTYWVDATNGGCTTATRTAIIATVTKNYWTGDIDSNWNNPSNWCAGVPTNGIEATLNTLIPSGLTNYPIISNGTTSGYVKTIVLESNTTLTVIDNSIRITENLKLDGKIDLEEESQLLQDLGSTLDVTSSGILEMDQQGTADTYTYNYWSSPVGKSNSTTNNNSYKVTDIFKNVTFLTSGYNGTASPLGIADYWIWKFNNQLSGNYASWQHVRSTGTLIAGEGFSMKGPGTGSIATWQNYVLAGKPNNGNINLAINAGNDYLVGNPYPSALDADQFILDNGTTIAGPGSTTGTLYFWEHWGGGSHYLRNYQGGYATYTLAGGVPAAAMGTSDPNVATGGTPTKTPGRYIPVAQGFFVTAEATGTIKFNNGQRVFQVEDGTNSVFMKSTNTKTEKSTNAENKDVREKLRLTFLSVNTIRRQLLTTVDANTSMGYDWGYDAPYIDEQMDDMYWLIGNNKYTIQGINTITEQTILPLGIHTKTKGLNTISIYKTENTASDLKIYLHDKKLNLYHNLKDSNYQVYLEAGSYLSRFEITFSTPQTLDVENPSIANTTTIDVYFSNEDKNIIIQNPHLKNIKTTEMFNMLGQSVLKIETNSNEPIITHKNKFMSAGTYIIKLKTDNGIVSKKVWIE</sequence>
<comment type="caution">
    <text evidence="5">The sequence shown here is derived from an EMBL/GenBank/DDBJ whole genome shotgun (WGS) entry which is preliminary data.</text>
</comment>
<name>A0ABS4BY66_9FLAO</name>
<feature type="domain" description="Ig-like" evidence="3">
    <location>
        <begin position="785"/>
        <end position="863"/>
    </location>
</feature>
<feature type="domain" description="GEVED" evidence="4">
    <location>
        <begin position="275"/>
        <end position="354"/>
    </location>
</feature>
<evidence type="ECO:0000256" key="2">
    <source>
        <dbReference type="SAM" id="SignalP"/>
    </source>
</evidence>
<feature type="domain" description="Ig-like" evidence="3">
    <location>
        <begin position="703"/>
        <end position="782"/>
    </location>
</feature>
<dbReference type="RefSeq" id="WP_209656643.1">
    <property type="nucleotide sequence ID" value="NZ_JAGJCB010000025.1"/>
</dbReference>
<dbReference type="Pfam" id="PF20009">
    <property type="entry name" value="GEVED"/>
    <property type="match status" value="1"/>
</dbReference>
<keyword evidence="1 2" id="KW-0732">Signal</keyword>
<evidence type="ECO:0000256" key="1">
    <source>
        <dbReference type="ARBA" id="ARBA00022729"/>
    </source>
</evidence>
<dbReference type="InterPro" id="IPR044023">
    <property type="entry name" value="Ig_7"/>
</dbReference>
<dbReference type="InterPro" id="IPR045474">
    <property type="entry name" value="GEVED"/>
</dbReference>
<organism evidence="5 6">
    <name type="scientific">Mariniflexile gromovii</name>
    <dbReference type="NCBI Taxonomy" id="362523"/>
    <lineage>
        <taxon>Bacteria</taxon>
        <taxon>Pseudomonadati</taxon>
        <taxon>Bacteroidota</taxon>
        <taxon>Flavobacteriia</taxon>
        <taxon>Flavobacteriales</taxon>
        <taxon>Flavobacteriaceae</taxon>
        <taxon>Mariniflexile</taxon>
    </lineage>
</organism>
<evidence type="ECO:0000313" key="6">
    <source>
        <dbReference type="Proteomes" id="UP000670776"/>
    </source>
</evidence>
<dbReference type="Proteomes" id="UP000670776">
    <property type="component" value="Unassembled WGS sequence"/>
</dbReference>
<dbReference type="Gene3D" id="2.60.120.260">
    <property type="entry name" value="Galactose-binding domain-like"/>
    <property type="match status" value="1"/>
</dbReference>
<feature type="chain" id="PRO_5046543655" evidence="2">
    <location>
        <begin position="21"/>
        <end position="1468"/>
    </location>
</feature>
<evidence type="ECO:0000259" key="4">
    <source>
        <dbReference type="Pfam" id="PF20009"/>
    </source>
</evidence>
<feature type="domain" description="Ig-like" evidence="3">
    <location>
        <begin position="542"/>
        <end position="620"/>
    </location>
</feature>
<feature type="signal peptide" evidence="2">
    <location>
        <begin position="1"/>
        <end position="20"/>
    </location>
</feature>
<evidence type="ECO:0000313" key="5">
    <source>
        <dbReference type="EMBL" id="MBP0905537.1"/>
    </source>
</evidence>
<dbReference type="InterPro" id="IPR026444">
    <property type="entry name" value="Secre_tail"/>
</dbReference>
<reference evidence="5 6" key="1">
    <citation type="submission" date="2021-04" db="EMBL/GenBank/DDBJ databases">
        <title>Mariniflexile gromovii gen. nov., sp. nov., a gliding bacterium isolated from the sea urchin Strongylocentrotus intermedius.</title>
        <authorList>
            <person name="Ko S."/>
            <person name="Le V."/>
            <person name="Ahn C.-Y."/>
            <person name="Oh H.-M."/>
        </authorList>
    </citation>
    <scope>NUCLEOTIDE SEQUENCE [LARGE SCALE GENOMIC DNA]</scope>
    <source>
        <strain evidence="5 6">KCTC 12570</strain>
    </source>
</reference>
<dbReference type="NCBIfam" id="TIGR04183">
    <property type="entry name" value="Por_Secre_tail"/>
    <property type="match status" value="1"/>
</dbReference>
<protein>
    <submittedName>
        <fullName evidence="5">T9SS type A sorting domain-containing protein</fullName>
    </submittedName>
</protein>
<evidence type="ECO:0000259" key="3">
    <source>
        <dbReference type="Pfam" id="PF19081"/>
    </source>
</evidence>
<keyword evidence="6" id="KW-1185">Reference proteome</keyword>
<dbReference type="EMBL" id="JAGJCB010000025">
    <property type="protein sequence ID" value="MBP0905537.1"/>
    <property type="molecule type" value="Genomic_DNA"/>
</dbReference>
<feature type="domain" description="Ig-like" evidence="3">
    <location>
        <begin position="623"/>
        <end position="701"/>
    </location>
</feature>
<accession>A0ABS4BY66</accession>
<dbReference type="Pfam" id="PF19081">
    <property type="entry name" value="Ig_7"/>
    <property type="match status" value="5"/>
</dbReference>
<feature type="domain" description="Ig-like" evidence="3">
    <location>
        <begin position="461"/>
        <end position="539"/>
    </location>
</feature>